<keyword evidence="1" id="KW-0175">Coiled coil</keyword>
<dbReference type="Pfam" id="PF12770">
    <property type="entry name" value="CHAT"/>
    <property type="match status" value="1"/>
</dbReference>
<gene>
    <name evidence="3" type="ORF">SAMN05444000_101273</name>
</gene>
<name>A0A1M6BM67_9RHOB</name>
<dbReference type="InterPro" id="IPR006597">
    <property type="entry name" value="Sel1-like"/>
</dbReference>
<dbReference type="OrthoDB" id="580982at2"/>
<dbReference type="SMART" id="SM00671">
    <property type="entry name" value="SEL1"/>
    <property type="match status" value="2"/>
</dbReference>
<dbReference type="STRING" id="1470563.SAMN05444000_101273"/>
<reference evidence="4" key="1">
    <citation type="submission" date="2016-11" db="EMBL/GenBank/DDBJ databases">
        <authorList>
            <person name="Varghese N."/>
            <person name="Submissions S."/>
        </authorList>
    </citation>
    <scope>NUCLEOTIDE SEQUENCE [LARGE SCALE GENOMIC DNA]</scope>
    <source>
        <strain evidence="4">DSM 100564</strain>
    </source>
</reference>
<dbReference type="InterPro" id="IPR011990">
    <property type="entry name" value="TPR-like_helical_dom_sf"/>
</dbReference>
<feature type="coiled-coil region" evidence="1">
    <location>
        <begin position="1084"/>
        <end position="1118"/>
    </location>
</feature>
<evidence type="ECO:0000256" key="1">
    <source>
        <dbReference type="SAM" id="Coils"/>
    </source>
</evidence>
<evidence type="ECO:0000259" key="2">
    <source>
        <dbReference type="Pfam" id="PF12770"/>
    </source>
</evidence>
<feature type="domain" description="CHAT" evidence="2">
    <location>
        <begin position="1213"/>
        <end position="1521"/>
    </location>
</feature>
<dbReference type="EMBL" id="FQZQ01000001">
    <property type="protein sequence ID" value="SHI49829.1"/>
    <property type="molecule type" value="Genomic_DNA"/>
</dbReference>
<keyword evidence="4" id="KW-1185">Reference proteome</keyword>
<dbReference type="SUPFAM" id="SSF81901">
    <property type="entry name" value="HCP-like"/>
    <property type="match status" value="1"/>
</dbReference>
<proteinExistence type="predicted"/>
<dbReference type="Gene3D" id="1.25.40.10">
    <property type="entry name" value="Tetratricopeptide repeat domain"/>
    <property type="match status" value="1"/>
</dbReference>
<evidence type="ECO:0000313" key="3">
    <source>
        <dbReference type="EMBL" id="SHI49829.1"/>
    </source>
</evidence>
<dbReference type="Proteomes" id="UP000183982">
    <property type="component" value="Unassembled WGS sequence"/>
</dbReference>
<dbReference type="InterPro" id="IPR052945">
    <property type="entry name" value="Mitotic_Regulator"/>
</dbReference>
<dbReference type="PANTHER" id="PTHR43628:SF1">
    <property type="entry name" value="CHITIN SYNTHASE REGULATORY FACTOR 2-RELATED"/>
    <property type="match status" value="1"/>
</dbReference>
<accession>A0A1M6BM67</accession>
<dbReference type="PANTHER" id="PTHR43628">
    <property type="entry name" value="ACTIVATOR OF C KINASE PROTEIN 1-RELATED"/>
    <property type="match status" value="1"/>
</dbReference>
<protein>
    <submittedName>
        <fullName evidence="3">CHAT domain-containing protein</fullName>
    </submittedName>
</protein>
<sequence>MLKRVLQWAILGVGLQVTSGVAQEQAVPSVVADWQTTLSNLECSDYRLNEIEPDLLWAMASAFSGTSVVELAENAGFNELEDFFAKNGSINSFDNRWSLLQRIFEANPAATSRLHAEARQHGAALCPALSYVAKTGLQQVARLQINERAYWQPYSELAQILINAKNCGSVDVDGFFGPASRTAWGTSKVGLSAAGGTLPTPGDIAALADSTRACMPLKMNAFMFAMDRCHSDGGEVSYPELRKTVQAILSGNPDHGMATVRPALACVVNSLAWANAPAVDGIGMFADVVESIPMAESGWKAAQDHTQAVLGVLTNEDGQSLADAVGAELISRHGKGDLGLVGLALLANEPGGIRAKTLELVLQAGFAQSDARPVVEQLIKTELGQLNNVLTGAAYGAETRTFADGTLTLDSSLTMDQTAHVMGFITAIDTVPMIQNRLLNSPFDQMNYAYATFVLEGFTPGGRRPDLAFAHFKVAADRGHAPSLFRQALMTEHGLGTSADPDAAIALYGRAAAKKESAAALALAQRYETGQGVSADWERAANYYDTALNNMRPATAAVMVHGQMAAQTGFWDDRAPGGELLAKWAYSAMRELAVGDDGEPDWQESFARYRARRFAVALGHQFSDAESGLILDMHRAAQWLRVAEGMGFYWDPGRSYAGDDIDYDPDGSERLQRLVSMRPDLAAHPLETFAAQDPDSPEGVWAATRDVSKTQAKVHEVCAQTEEYQYSDCLTYLHRAAIGGVAPELVASAFEILMQGSDKELDEIRQFGRLRPDESKQLNGLGWDYNREPEHTARLVDVLAFFGDYKGAEARARLAKTAALDKSIGPLRRQVARARNLGQENTELESLLSVLARNGDTSARDLLESYRAPPRQAEPPDLGVARAQFAAVEHLPNSRAIANTARRLARAEAASGDVPRAIELELIAMKSDMGRHQASALSDGRMAAKLAEVCTLSRSSERLFGYGARAIAMTFAKQAVNTLQDMRRDISSLPEHVQLCFRAQVESHYRWLADLFIAENRPDEASRVLEMLKSFESFEFANRAKGLTGESYDKLPMMGQETKLIEAVERVKPAQNALSVRRIALMRLANSRDLSAQEQQELEGLNNTLAVAAEQREEIRVALVEAAEAVGRADANTRLNPGKSIKRYLRKGRDDVAAILQYVILPDRMGLVMTTASHQRVWGWDTLEGEPFDEARLNSLIADFRDQLRTPASDPRDLARRLNDVLLPAEVRAELKAAKAETLILSLDRQLRYLPVAALHDGENWLAAQFTLTHVNRAGLTASTEEHSTTVAAFGVTQAHQGFDPLPAVADEVNLLVSEGGGDKGILSGSARLDSAFTRDTFVNSLIFSDEIEDRMGIVHLASHFKFGTTEANSFLLLGNGGRLSVQEIREGLGQDADLSEVALLTLSACETAFGDTDADGRELESFAAIAQHQGARAVMASLWPVADSSTAALMVAFYQRYNAGLPVAEALRGAQIALMTNDPEAQGSSRRTFNLGEGEAAETMPELPAMDGWEHPFYWAPFILLEGSV</sequence>
<organism evidence="3 4">
    <name type="scientific">Shimia gijangensis</name>
    <dbReference type="NCBI Taxonomy" id="1470563"/>
    <lineage>
        <taxon>Bacteria</taxon>
        <taxon>Pseudomonadati</taxon>
        <taxon>Pseudomonadota</taxon>
        <taxon>Alphaproteobacteria</taxon>
        <taxon>Rhodobacterales</taxon>
        <taxon>Roseobacteraceae</taxon>
    </lineage>
</organism>
<evidence type="ECO:0000313" key="4">
    <source>
        <dbReference type="Proteomes" id="UP000183982"/>
    </source>
</evidence>
<dbReference type="RefSeq" id="WP_073248599.1">
    <property type="nucleotide sequence ID" value="NZ_FQZQ01000001.1"/>
</dbReference>
<dbReference type="InterPro" id="IPR024983">
    <property type="entry name" value="CHAT_dom"/>
</dbReference>